<dbReference type="Pfam" id="PF12697">
    <property type="entry name" value="Abhydrolase_6"/>
    <property type="match status" value="1"/>
</dbReference>
<keyword evidence="5" id="KW-1185">Reference proteome</keyword>
<dbReference type="Proteomes" id="UP001056336">
    <property type="component" value="Chromosome"/>
</dbReference>
<dbReference type="PANTHER" id="PTHR43689">
    <property type="entry name" value="HYDROLASE"/>
    <property type="match status" value="1"/>
</dbReference>
<feature type="transmembrane region" description="Helical" evidence="2">
    <location>
        <begin position="42"/>
        <end position="60"/>
    </location>
</feature>
<keyword evidence="2" id="KW-0812">Transmembrane</keyword>
<name>A0ABY4R0N1_9ACTN</name>
<dbReference type="InterPro" id="IPR029058">
    <property type="entry name" value="AB_hydrolase_fold"/>
</dbReference>
<feature type="domain" description="AB hydrolase-1" evidence="3">
    <location>
        <begin position="99"/>
        <end position="338"/>
    </location>
</feature>
<feature type="region of interest" description="Disordered" evidence="1">
    <location>
        <begin position="1"/>
        <end position="21"/>
    </location>
</feature>
<dbReference type="EMBL" id="CP097332">
    <property type="protein sequence ID" value="UQX88681.1"/>
    <property type="molecule type" value="Genomic_DNA"/>
</dbReference>
<dbReference type="InterPro" id="IPR000073">
    <property type="entry name" value="AB_hydrolase_1"/>
</dbReference>
<evidence type="ECO:0000313" key="5">
    <source>
        <dbReference type="Proteomes" id="UP001056336"/>
    </source>
</evidence>
<keyword evidence="2" id="KW-0472">Membrane</keyword>
<evidence type="ECO:0000256" key="2">
    <source>
        <dbReference type="SAM" id="Phobius"/>
    </source>
</evidence>
<reference evidence="4" key="2">
    <citation type="submission" date="2022-05" db="EMBL/GenBank/DDBJ databases">
        <authorList>
            <person name="Kim J.-S."/>
            <person name="Lee K."/>
            <person name="Suh M."/>
            <person name="Eom M."/>
            <person name="Kim J.-S."/>
            <person name="Kim D.-S."/>
            <person name="Ko S.-H."/>
            <person name="Shin Y."/>
            <person name="Lee J.-S."/>
        </authorList>
    </citation>
    <scope>NUCLEOTIDE SEQUENCE</scope>
    <source>
        <strain evidence="4">N237</strain>
    </source>
</reference>
<dbReference type="SUPFAM" id="SSF53474">
    <property type="entry name" value="alpha/beta-Hydrolases"/>
    <property type="match status" value="1"/>
</dbReference>
<evidence type="ECO:0000313" key="4">
    <source>
        <dbReference type="EMBL" id="UQX88681.1"/>
    </source>
</evidence>
<organism evidence="4 5">
    <name type="scientific">Jatrophihabitans telluris</name>
    <dbReference type="NCBI Taxonomy" id="2038343"/>
    <lineage>
        <taxon>Bacteria</taxon>
        <taxon>Bacillati</taxon>
        <taxon>Actinomycetota</taxon>
        <taxon>Actinomycetes</taxon>
        <taxon>Jatrophihabitantales</taxon>
        <taxon>Jatrophihabitantaceae</taxon>
        <taxon>Jatrophihabitans</taxon>
    </lineage>
</organism>
<keyword evidence="4" id="KW-0378">Hydrolase</keyword>
<protein>
    <submittedName>
        <fullName evidence="4">Alpha/beta hydrolase</fullName>
    </submittedName>
</protein>
<sequence>MVETEGLKSARTQPSTARSARPVRRVRANRFVSGAVRWLRRLLITGLVLLAVLTVAAVVYNRASDDSLSVPPLDAHGHYVRTGTLTTHYEQWGTAGSPIVLVHGFLESGSTWAATAALLGRGHRVYALDIRGYGYTERVGPYTLDSDTAQLVAFLAALHLDARDNARPMLVGHSSGAAIVGNLARLHPALASQVVFMDGDGTPYGVGPAWVHRLIVDPYATAAIRLVTRSSGIAARAYRGTCGPGCPPFDAEQWLRPFRVPHAVKGLKAILSRQLIGLTYQQEAAITVPAAVMYGTADSEMTSAQAAQTATRLHTKRIVALVGAHHLGMISDPALVAARLSDLAANVG</sequence>
<proteinExistence type="predicted"/>
<reference evidence="4" key="1">
    <citation type="journal article" date="2018" name="Int. J. Syst. Evol. Microbiol.">
        <title>Jatrophihabitans telluris sp. nov., isolated from sediment soil of lava forest wetlands and the emended description of the genus Jatrophihabitans.</title>
        <authorList>
            <person name="Lee K.C."/>
            <person name="Suh M.K."/>
            <person name="Eom M.K."/>
            <person name="Kim K.K."/>
            <person name="Kim J.S."/>
            <person name="Kim D.S."/>
            <person name="Ko S.H."/>
            <person name="Shin Y.K."/>
            <person name="Lee J.S."/>
        </authorList>
    </citation>
    <scope>NUCLEOTIDE SEQUENCE</scope>
    <source>
        <strain evidence="4">N237</strain>
    </source>
</reference>
<dbReference type="Gene3D" id="3.40.50.1820">
    <property type="entry name" value="alpha/beta hydrolase"/>
    <property type="match status" value="1"/>
</dbReference>
<dbReference type="RefSeq" id="WP_249772392.1">
    <property type="nucleotide sequence ID" value="NZ_CP097332.1"/>
</dbReference>
<accession>A0ABY4R0N1</accession>
<keyword evidence="2" id="KW-1133">Transmembrane helix</keyword>
<evidence type="ECO:0000259" key="3">
    <source>
        <dbReference type="Pfam" id="PF12697"/>
    </source>
</evidence>
<dbReference type="PANTHER" id="PTHR43689:SF8">
    <property type="entry name" value="ALPHA_BETA-HYDROLASES SUPERFAMILY PROTEIN"/>
    <property type="match status" value="1"/>
</dbReference>
<dbReference type="GO" id="GO:0016787">
    <property type="term" value="F:hydrolase activity"/>
    <property type="evidence" value="ECO:0007669"/>
    <property type="project" value="UniProtKB-KW"/>
</dbReference>
<evidence type="ECO:0000256" key="1">
    <source>
        <dbReference type="SAM" id="MobiDB-lite"/>
    </source>
</evidence>
<gene>
    <name evidence="4" type="ORF">M6D93_01455</name>
</gene>